<evidence type="ECO:0000256" key="8">
    <source>
        <dbReference type="ARBA" id="ARBA00023012"/>
    </source>
</evidence>
<dbReference type="SMART" id="SM00387">
    <property type="entry name" value="HATPase_c"/>
    <property type="match status" value="1"/>
</dbReference>
<dbReference type="InterPro" id="IPR036097">
    <property type="entry name" value="HisK_dim/P_sf"/>
</dbReference>
<feature type="transmembrane region" description="Helical" evidence="9">
    <location>
        <begin position="171"/>
        <end position="194"/>
    </location>
</feature>
<dbReference type="Proteomes" id="UP000013523">
    <property type="component" value="Chromosome"/>
</dbReference>
<keyword evidence="8" id="KW-0902">Two-component regulatory system</keyword>
<dbReference type="STRING" id="86416.Clopa_1384"/>
<evidence type="ECO:0000256" key="5">
    <source>
        <dbReference type="ARBA" id="ARBA00022741"/>
    </source>
</evidence>
<keyword evidence="9" id="KW-0472">Membrane</keyword>
<dbReference type="InterPro" id="IPR003594">
    <property type="entry name" value="HATPase_dom"/>
</dbReference>
<keyword evidence="6 11" id="KW-0418">Kinase</keyword>
<keyword evidence="9" id="KW-0812">Transmembrane</keyword>
<dbReference type="eggNOG" id="COG4191">
    <property type="taxonomic scope" value="Bacteria"/>
</dbReference>
<feature type="transmembrane region" description="Helical" evidence="9">
    <location>
        <begin position="26"/>
        <end position="53"/>
    </location>
</feature>
<dbReference type="AlphaFoldDB" id="R4JZU1"/>
<keyword evidence="12" id="KW-1185">Reference proteome</keyword>
<dbReference type="KEGG" id="cpas:Clopa_1384"/>
<dbReference type="EC" id="2.7.13.3" evidence="2"/>
<evidence type="ECO:0000256" key="6">
    <source>
        <dbReference type="ARBA" id="ARBA00022777"/>
    </source>
</evidence>
<keyword evidence="3" id="KW-0597">Phosphoprotein</keyword>
<dbReference type="RefSeq" id="WP_015614684.1">
    <property type="nucleotide sequence ID" value="NC_021182.1"/>
</dbReference>
<dbReference type="Gene3D" id="3.30.565.10">
    <property type="entry name" value="Histidine kinase-like ATPase, C-terminal domain"/>
    <property type="match status" value="1"/>
</dbReference>
<gene>
    <name evidence="11" type="ORF">Clopa_1384</name>
</gene>
<evidence type="ECO:0000313" key="11">
    <source>
        <dbReference type="EMBL" id="AGK96362.1"/>
    </source>
</evidence>
<evidence type="ECO:0000256" key="3">
    <source>
        <dbReference type="ARBA" id="ARBA00022553"/>
    </source>
</evidence>
<keyword evidence="5" id="KW-0547">Nucleotide-binding</keyword>
<dbReference type="InterPro" id="IPR005467">
    <property type="entry name" value="His_kinase_dom"/>
</dbReference>
<evidence type="ECO:0000256" key="9">
    <source>
        <dbReference type="SAM" id="Phobius"/>
    </source>
</evidence>
<sequence length="610" mass="71181">MTTVGIIILLVAVIIFIKDHKTKSSLWLSGVFFLLGLGTLVVVFETYFRIYLIPKYKLTQNTVDLVYHIAAVYMSLDYFLTPYGILVYGLLHTNIFNKYKKKIIYFVLFLPPFLNFVLVPIKSNFMKTPLERMTYFKILSTWSVTYIFAGIIFLIYSYFKEKSYLMKKYKFKSLLILVPCFLYLALSTILFRALGIENSWEIYSIIMPIMFLGFLYFSFKYGIFGVRFKFTKYNFAFENIMDFVSDSILTLDKNLNVIEFNNEFRKSFLLEDKKYKNFKEIISSSKISKYKDRLINIINESKINNIKAVEILIKTNNGIKYFAVQANPVILYDEYHGTVLVFKDISVHKKNLRLIKENQMQLIEKERLLSLNQLIGGVAHNLKTPLMSSAGGIEIIKRDIERINQYTKDNSQNDINIRKTIDEVNKWSDRITENLIYISNVIDVVKGQVTPYDKDNEDYFTIKEIEKKIMILMDFQIRKSKCKFIKKINIERNIKIKGDINSLVQVLNNLISNAIESVSVKENGTVIFGIYKEINNVIFYIKNNGDKIPENVQKKIFKKMITTKGKNGTGLGLYISKLIVKVMFEGKIYFNTGDEETIFYVEIPLKDMEG</sequence>
<evidence type="ECO:0000256" key="4">
    <source>
        <dbReference type="ARBA" id="ARBA00022679"/>
    </source>
</evidence>
<dbReference type="PANTHER" id="PTHR43065">
    <property type="entry name" value="SENSOR HISTIDINE KINASE"/>
    <property type="match status" value="1"/>
</dbReference>
<name>R4JZU1_CLOPA</name>
<dbReference type="Gene3D" id="1.10.287.130">
    <property type="match status" value="1"/>
</dbReference>
<dbReference type="HOGENOM" id="CLU_030863_0_0_9"/>
<comment type="catalytic activity">
    <reaction evidence="1">
        <text>ATP + protein L-histidine = ADP + protein N-phospho-L-histidine.</text>
        <dbReference type="EC" id="2.7.13.3"/>
    </reaction>
</comment>
<keyword evidence="9" id="KW-1133">Transmembrane helix</keyword>
<dbReference type="GO" id="GO:0000155">
    <property type="term" value="F:phosphorelay sensor kinase activity"/>
    <property type="evidence" value="ECO:0007669"/>
    <property type="project" value="InterPro"/>
</dbReference>
<feature type="transmembrane region" description="Helical" evidence="9">
    <location>
        <begin position="65"/>
        <end position="91"/>
    </location>
</feature>
<dbReference type="EMBL" id="CP003261">
    <property type="protein sequence ID" value="AGK96362.1"/>
    <property type="molecule type" value="Genomic_DNA"/>
</dbReference>
<reference evidence="11 12" key="1">
    <citation type="submission" date="2012-01" db="EMBL/GenBank/DDBJ databases">
        <title>Complete sequence of chromosome of Clostridium pasteurianum BC1.</title>
        <authorList>
            <consortium name="US DOE Joint Genome Institute"/>
            <person name="Lucas S."/>
            <person name="Han J."/>
            <person name="Lapidus A."/>
            <person name="Cheng J.-F."/>
            <person name="Goodwin L."/>
            <person name="Pitluck S."/>
            <person name="Peters L."/>
            <person name="Mikhailova N."/>
            <person name="Teshima H."/>
            <person name="Detter J.C."/>
            <person name="Han C."/>
            <person name="Tapia R."/>
            <person name="Land M."/>
            <person name="Hauser L."/>
            <person name="Kyrpides N."/>
            <person name="Ivanova N."/>
            <person name="Pagani I."/>
            <person name="Dunn J."/>
            <person name="Taghavi S."/>
            <person name="Francis A."/>
            <person name="van der Lelie D."/>
            <person name="Woyke T."/>
        </authorList>
    </citation>
    <scope>NUCLEOTIDE SEQUENCE [LARGE SCALE GENOMIC DNA]</scope>
    <source>
        <strain evidence="11 12">BC1</strain>
    </source>
</reference>
<feature type="transmembrane region" description="Helical" evidence="9">
    <location>
        <begin position="200"/>
        <end position="219"/>
    </location>
</feature>
<evidence type="ECO:0000256" key="2">
    <source>
        <dbReference type="ARBA" id="ARBA00012438"/>
    </source>
</evidence>
<dbReference type="OrthoDB" id="1650586at2"/>
<dbReference type="PROSITE" id="PS50109">
    <property type="entry name" value="HIS_KIN"/>
    <property type="match status" value="1"/>
</dbReference>
<dbReference type="InterPro" id="IPR036890">
    <property type="entry name" value="HATPase_C_sf"/>
</dbReference>
<dbReference type="CDD" id="cd00075">
    <property type="entry name" value="HATPase"/>
    <property type="match status" value="1"/>
</dbReference>
<dbReference type="Gene3D" id="3.30.450.20">
    <property type="entry name" value="PAS domain"/>
    <property type="match status" value="1"/>
</dbReference>
<keyword evidence="7" id="KW-0067">ATP-binding</keyword>
<feature type="transmembrane region" description="Helical" evidence="9">
    <location>
        <begin position="103"/>
        <end position="121"/>
    </location>
</feature>
<feature type="domain" description="Histidine kinase" evidence="10">
    <location>
        <begin position="377"/>
        <end position="607"/>
    </location>
</feature>
<accession>R4JZU1</accession>
<feature type="transmembrane region" description="Helical" evidence="9">
    <location>
        <begin position="141"/>
        <end position="159"/>
    </location>
</feature>
<dbReference type="SUPFAM" id="SSF47384">
    <property type="entry name" value="Homodimeric domain of signal transducing histidine kinase"/>
    <property type="match status" value="1"/>
</dbReference>
<dbReference type="SUPFAM" id="SSF55874">
    <property type="entry name" value="ATPase domain of HSP90 chaperone/DNA topoisomerase II/histidine kinase"/>
    <property type="match status" value="1"/>
</dbReference>
<evidence type="ECO:0000259" key="10">
    <source>
        <dbReference type="PROSITE" id="PS50109"/>
    </source>
</evidence>
<dbReference type="InterPro" id="IPR003661">
    <property type="entry name" value="HisK_dim/P_dom"/>
</dbReference>
<dbReference type="Pfam" id="PF02518">
    <property type="entry name" value="HATPase_c"/>
    <property type="match status" value="1"/>
</dbReference>
<evidence type="ECO:0000256" key="1">
    <source>
        <dbReference type="ARBA" id="ARBA00000085"/>
    </source>
</evidence>
<dbReference type="PATRIC" id="fig|86416.3.peg.1381"/>
<evidence type="ECO:0000256" key="7">
    <source>
        <dbReference type="ARBA" id="ARBA00022840"/>
    </source>
</evidence>
<evidence type="ECO:0000313" key="12">
    <source>
        <dbReference type="Proteomes" id="UP000013523"/>
    </source>
</evidence>
<proteinExistence type="predicted"/>
<organism evidence="11 12">
    <name type="scientific">Clostridium pasteurianum BC1</name>
    <dbReference type="NCBI Taxonomy" id="86416"/>
    <lineage>
        <taxon>Bacteria</taxon>
        <taxon>Bacillati</taxon>
        <taxon>Bacillota</taxon>
        <taxon>Clostridia</taxon>
        <taxon>Eubacteriales</taxon>
        <taxon>Clostridiaceae</taxon>
        <taxon>Clostridium</taxon>
    </lineage>
</organism>
<dbReference type="CDD" id="cd00082">
    <property type="entry name" value="HisKA"/>
    <property type="match status" value="1"/>
</dbReference>
<protein>
    <recommendedName>
        <fullName evidence="2">histidine kinase</fullName>
        <ecNumber evidence="2">2.7.13.3</ecNumber>
    </recommendedName>
</protein>
<dbReference type="PANTHER" id="PTHR43065:SF10">
    <property type="entry name" value="PEROXIDE STRESS-ACTIVATED HISTIDINE KINASE MAK3"/>
    <property type="match status" value="1"/>
</dbReference>
<keyword evidence="4" id="KW-0808">Transferase</keyword>
<dbReference type="GO" id="GO:0005524">
    <property type="term" value="F:ATP binding"/>
    <property type="evidence" value="ECO:0007669"/>
    <property type="project" value="UniProtKB-KW"/>
</dbReference>